<protein>
    <recommendedName>
        <fullName evidence="2">DCD domain-containing protein</fullName>
    </recommendedName>
</protein>
<dbReference type="EMBL" id="VIEB01001683">
    <property type="protein sequence ID" value="TQD70785.1"/>
    <property type="molecule type" value="Genomic_DNA"/>
</dbReference>
<feature type="region of interest" description="Disordered" evidence="1">
    <location>
        <begin position="1391"/>
        <end position="1411"/>
    </location>
</feature>
<dbReference type="SMART" id="SM00767">
    <property type="entry name" value="DCD"/>
    <property type="match status" value="1"/>
</dbReference>
<proteinExistence type="predicted"/>
<comment type="caution">
    <text evidence="3">The sequence shown here is derived from an EMBL/GenBank/DDBJ whole genome shotgun (WGS) entry which is preliminary data.</text>
</comment>
<gene>
    <name evidence="3" type="ORF">C1H46_043681</name>
</gene>
<reference evidence="3 4" key="1">
    <citation type="journal article" date="2019" name="G3 (Bethesda)">
        <title>Sequencing of a Wild Apple (Malus baccata) Genome Unravels the Differences Between Cultivated and Wild Apple Species Regarding Disease Resistance and Cold Tolerance.</title>
        <authorList>
            <person name="Chen X."/>
        </authorList>
    </citation>
    <scope>NUCLEOTIDE SEQUENCE [LARGE SCALE GENOMIC DNA]</scope>
    <source>
        <strain evidence="4">cv. Shandingzi</strain>
        <tissue evidence="3">Leaves</tissue>
    </source>
</reference>
<dbReference type="Proteomes" id="UP000315295">
    <property type="component" value="Unassembled WGS sequence"/>
</dbReference>
<dbReference type="PROSITE" id="PS51222">
    <property type="entry name" value="DCD"/>
    <property type="match status" value="1"/>
</dbReference>
<sequence>MVAMNSEFGSLLPRTPMESDEGQDSFHGAYPEYGAIFMSSSAMKDECFKQGLFGLPSSQGQFVKQVKTGMTLFLFEYERRELHGVFQACSDGEMNILPSAYNSSGKQFPAQVKVKPIWRCHPLSEPEFSGAIKDNYFSNWKFHFGLSKAQVRSLLMLFSSRKLKYQPRQRGLSSKREPISVDTAGRVKEVDDGRSVLSDNTNNELDADNHNEPAMTQSPGNVYENNGKEDGGMLASHKVGDLHKVDKKVEEIMQSEYLGPISGEVGKLDAAFAMSERAGNKFNVDVKSVSSKHPMSGQSGRGDNDLVIHDDSSHLMGDQLQIGNSEGNVFGPAGPTENPAFLQSSLDRPVCPGMPVEETGSLIQDQTKSTSTVDLQITGHSCSASPSYRDAIVPATLPYDPDAFSSNNPLSPSIGVNQSSNSVQDCYKQHGIPSITNQSYIESKGINQSLESTSKFDVHVPIASPDHYEHSCQGNIMHFPEVAYSEEMAIDSSGKQCSREPVLKNSLSSESLSQIGSSGRETKSPSSYSLGPSNCLSFVIDRAHHVALQEKLEQEMAQKLNDEPCIAYVTSSDELQCQLQCSVHPDDHSSVDHRDQKSFDHDLKSYACSEGMCSDLKNQRSVFSRLTSDMPGKENSTHADYEETDNDASVDEVMAMLSASNYSWVKSKKSKRPTRRHGDEKFRSNKKIKVDSELDSNDLELIPKKSNMASATCVEDKVDQRREEIPFVDFKRRSELRKRNGDTKARARDEIVGKDRLLGGQCKRRKLIRPKFNDNEPRDEKSINGNICLNLQASSQESSVSEDVNGKRRKLVRPKFRVNEPCDDKSMNGNTSKILQVSSQKCSTSEDSGSYEASIGSQGKLLLQGTDLSLVVCQSSHENENNQTERSSKYEREIEVESSAASVNFGDEGRKEPLCDVGSQIADPAIPKLLLQCTESSQVVHEGLKELLDVGSQIANLTIPKLLPQCKESPQVVHQTSHDNENVEMERFPEYEQEIKTEISGPSLKVGDEGGMEPLHDLGSLAIPYGDKKSNVQKDSDYKVPVVNKSSQDCNDNSHITVQKSALRLPEPNSGTENAFCAIECAKGNELDLLPIVELCAESGDLSISNVIGSSRNLNSELQSGAKEVAICVDAGVGDNHHESSNKQSEASLDTMGCLDKQEPSQEHRSRKLSEASFGTVGCFTKPESSLEFRDLSLGFGERLFILCNSFKSSDVNASKHVGERRDALQISGSSVCNSSDIHTSENVEDTISKDLVKAANNHSDINSSKHVGNAQGSFPISGSNVCKSIGTYGNVEERKDVLASSGGIRKRVLKRAINRSKFDTSKHVEDVKDVHPISDSNVDKSFGTSENVEERKVDFPSRVIIRKRGLKIADSGSKIDTSKHVDNAQDFLPISGSNSCKSSDSATSESVEEKKDVLKSNVEIRKGELKKACNKDSLAHDFEFGDDGETDDTKRENKILWSILTAKLKQLKAAQQTTVTRSTRIPVKAKYYGFSACRGVADRRAGNTCMKAAAFLNFFRETAWLKGFLRDEFFSVFLFGHRRTFFSQAHFKSNRWKLPTHLLEGQEKADFKGKAKDFTPTAAKVHTM</sequence>
<keyword evidence="4" id="KW-1185">Reference proteome</keyword>
<dbReference type="PANTHER" id="PTHR46444">
    <property type="entry name" value="DCD (DEVELOPMENT AND CELL DEATH) DOMAIN PROTEIN-RELATED"/>
    <property type="match status" value="1"/>
</dbReference>
<dbReference type="PANTHER" id="PTHR46444:SF9">
    <property type="entry name" value="DCD (DEVELOPMENT AND CELL DEATH) DOMAIN PROTEIN"/>
    <property type="match status" value="1"/>
</dbReference>
<dbReference type="Pfam" id="PF10539">
    <property type="entry name" value="Dev_Cell_Death"/>
    <property type="match status" value="1"/>
</dbReference>
<feature type="compositionally biased region" description="Polar residues" evidence="1">
    <location>
        <begin position="1392"/>
        <end position="1406"/>
    </location>
</feature>
<evidence type="ECO:0000313" key="4">
    <source>
        <dbReference type="Proteomes" id="UP000315295"/>
    </source>
</evidence>
<feature type="region of interest" description="Disordered" evidence="1">
    <location>
        <begin position="194"/>
        <end position="219"/>
    </location>
</feature>
<feature type="region of interest" description="Disordered" evidence="1">
    <location>
        <begin position="1"/>
        <end position="24"/>
    </location>
</feature>
<evidence type="ECO:0000256" key="1">
    <source>
        <dbReference type="SAM" id="MobiDB-lite"/>
    </source>
</evidence>
<feature type="compositionally biased region" description="Low complexity" evidence="1">
    <location>
        <begin position="506"/>
        <end position="519"/>
    </location>
</feature>
<evidence type="ECO:0000313" key="3">
    <source>
        <dbReference type="EMBL" id="TQD70785.1"/>
    </source>
</evidence>
<dbReference type="InterPro" id="IPR013989">
    <property type="entry name" value="Dev_and_cell_death_domain"/>
</dbReference>
<name>A0A540K984_MALBA</name>
<accession>A0A540K984</accession>
<organism evidence="3 4">
    <name type="scientific">Malus baccata</name>
    <name type="common">Siberian crab apple</name>
    <name type="synonym">Pyrus baccata</name>
    <dbReference type="NCBI Taxonomy" id="106549"/>
    <lineage>
        <taxon>Eukaryota</taxon>
        <taxon>Viridiplantae</taxon>
        <taxon>Streptophyta</taxon>
        <taxon>Embryophyta</taxon>
        <taxon>Tracheophyta</taxon>
        <taxon>Spermatophyta</taxon>
        <taxon>Magnoliopsida</taxon>
        <taxon>eudicotyledons</taxon>
        <taxon>Gunneridae</taxon>
        <taxon>Pentapetalae</taxon>
        <taxon>rosids</taxon>
        <taxon>fabids</taxon>
        <taxon>Rosales</taxon>
        <taxon>Rosaceae</taxon>
        <taxon>Amygdaloideae</taxon>
        <taxon>Maleae</taxon>
        <taxon>Malus</taxon>
    </lineage>
</organism>
<feature type="domain" description="DCD" evidence="2">
    <location>
        <begin position="30"/>
        <end position="160"/>
    </location>
</feature>
<feature type="region of interest" description="Disordered" evidence="1">
    <location>
        <begin position="495"/>
        <end position="529"/>
    </location>
</feature>
<evidence type="ECO:0000259" key="2">
    <source>
        <dbReference type="PROSITE" id="PS51222"/>
    </source>
</evidence>